<dbReference type="EMBL" id="BTSY01000002">
    <property type="protein sequence ID" value="GMT14599.1"/>
    <property type="molecule type" value="Genomic_DNA"/>
</dbReference>
<sequence>TSANGGFDIVASQAGNAKFYVDIRIPCWKDALKQCDATGIECDDPLCIFTIRKFIDQQYNYDPQNQRKVTFKMKDFNIATSKADTRTSVCE</sequence>
<gene>
    <name evidence="1" type="ORF">PFISCL1PPCAC_5896</name>
</gene>
<evidence type="ECO:0000313" key="1">
    <source>
        <dbReference type="EMBL" id="GMT14599.1"/>
    </source>
</evidence>
<keyword evidence="2" id="KW-1185">Reference proteome</keyword>
<accession>A0AAV5V5A5</accession>
<feature type="non-terminal residue" evidence="1">
    <location>
        <position position="1"/>
    </location>
</feature>
<organism evidence="1 2">
    <name type="scientific">Pristionchus fissidentatus</name>
    <dbReference type="NCBI Taxonomy" id="1538716"/>
    <lineage>
        <taxon>Eukaryota</taxon>
        <taxon>Metazoa</taxon>
        <taxon>Ecdysozoa</taxon>
        <taxon>Nematoda</taxon>
        <taxon>Chromadorea</taxon>
        <taxon>Rhabditida</taxon>
        <taxon>Rhabditina</taxon>
        <taxon>Diplogasteromorpha</taxon>
        <taxon>Diplogasteroidea</taxon>
        <taxon>Neodiplogasteridae</taxon>
        <taxon>Pristionchus</taxon>
    </lineage>
</organism>
<dbReference type="AlphaFoldDB" id="A0AAV5V5A5"/>
<name>A0AAV5V5A5_9BILA</name>
<proteinExistence type="predicted"/>
<evidence type="ECO:0000313" key="2">
    <source>
        <dbReference type="Proteomes" id="UP001432322"/>
    </source>
</evidence>
<protein>
    <submittedName>
        <fullName evidence="1">Uncharacterized protein</fullName>
    </submittedName>
</protein>
<reference evidence="1" key="1">
    <citation type="submission" date="2023-10" db="EMBL/GenBank/DDBJ databases">
        <title>Genome assembly of Pristionchus species.</title>
        <authorList>
            <person name="Yoshida K."/>
            <person name="Sommer R.J."/>
        </authorList>
    </citation>
    <scope>NUCLEOTIDE SEQUENCE</scope>
    <source>
        <strain evidence="1">RS5133</strain>
    </source>
</reference>
<comment type="caution">
    <text evidence="1">The sequence shown here is derived from an EMBL/GenBank/DDBJ whole genome shotgun (WGS) entry which is preliminary data.</text>
</comment>
<dbReference type="Proteomes" id="UP001432322">
    <property type="component" value="Unassembled WGS sequence"/>
</dbReference>